<dbReference type="InterPro" id="IPR011047">
    <property type="entry name" value="Quinoprotein_ADH-like_sf"/>
</dbReference>
<feature type="chain" id="PRO_5022737561" evidence="1">
    <location>
        <begin position="22"/>
        <end position="822"/>
    </location>
</feature>
<feature type="signal peptide" evidence="1">
    <location>
        <begin position="1"/>
        <end position="21"/>
    </location>
</feature>
<evidence type="ECO:0000256" key="1">
    <source>
        <dbReference type="SAM" id="SignalP"/>
    </source>
</evidence>
<dbReference type="Gene3D" id="2.130.10.10">
    <property type="entry name" value="YVTN repeat-like/Quinoprotein amine dehydrogenase"/>
    <property type="match status" value="1"/>
</dbReference>
<keyword evidence="1" id="KW-0732">Signal</keyword>
<reference evidence="2 3" key="1">
    <citation type="submission" date="2019-09" db="EMBL/GenBank/DDBJ databases">
        <authorList>
            <person name="Khan S.A."/>
            <person name="Jeon C.O."/>
            <person name="Chun B.H."/>
            <person name="Jeong S.E."/>
        </authorList>
    </citation>
    <scope>NUCLEOTIDE SEQUENCE [LARGE SCALE GENOMIC DNA]</scope>
    <source>
        <strain evidence="2 3">KCTC 42508</strain>
    </source>
</reference>
<dbReference type="AlphaFoldDB" id="A0A5B2U0A6"/>
<organism evidence="2 3">
    <name type="scientific">Maribacter flavus</name>
    <dbReference type="NCBI Taxonomy" id="1658664"/>
    <lineage>
        <taxon>Bacteria</taxon>
        <taxon>Pseudomonadati</taxon>
        <taxon>Bacteroidota</taxon>
        <taxon>Flavobacteriia</taxon>
        <taxon>Flavobacteriales</taxon>
        <taxon>Flavobacteriaceae</taxon>
        <taxon>Maribacter</taxon>
    </lineage>
</organism>
<evidence type="ECO:0000313" key="3">
    <source>
        <dbReference type="Proteomes" id="UP000323188"/>
    </source>
</evidence>
<accession>A0A5B2U0A6</accession>
<dbReference type="InterPro" id="IPR015943">
    <property type="entry name" value="WD40/YVTN_repeat-like_dom_sf"/>
</dbReference>
<proteinExistence type="predicted"/>
<name>A0A5B2U0A6_9FLAO</name>
<dbReference type="EMBL" id="VUOE01000001">
    <property type="protein sequence ID" value="KAA2219952.1"/>
    <property type="molecule type" value="Genomic_DNA"/>
</dbReference>
<dbReference type="RefSeq" id="WP_154918448.1">
    <property type="nucleotide sequence ID" value="NZ_VUOE01000001.1"/>
</dbReference>
<protein>
    <submittedName>
        <fullName evidence="2">Ribonuclease HII</fullName>
    </submittedName>
</protein>
<dbReference type="SUPFAM" id="SSF50998">
    <property type="entry name" value="Quinoprotein alcohol dehydrogenase-like"/>
    <property type="match status" value="1"/>
</dbReference>
<sequence>MKVRLLLAILSSILLINCATELDNNATSLALIPENVPVILKINDLDVFLSEVKENEILKRIQDTQEIGVLANRFNPLNYVNSPMGGYLGLMEAKDKPLDFVYIPFDSVPQISLDGTLNKRVENIAKGDFNYKKYEMDGCIFYASVLQKKEVVASSQAALEAVWKQIENQKPIKHQFLKFDAMPNPTKSAQIWIDVKNARNLFNMALGSKNDTLDNNYSDWLSLDISLNNDALSLNGIAVVNDSLKNYLGLFSRTSPRSNKTKLLAPNGTDSYISYTFTDYKTFSKNQKRFFDDSGERDSIFSAVEEIGISQMGDEKVILLNTYGTANILDYINRLQTNSLEYQGSEIKELKKDSLLLQSFHPLVQGFDPIFANVLENTFVFSASQETLERFINANKSGQTFDKSLLFQNIQDHITDESTLLSVASGKGLEKNLEQTRLGSLAHLLNNIDWDDYLYGSQVVADAGFLHTNYFIKKVNASGNTSGAVEMFKTQLDSDIFLNPQFFTNHRTNRKDIVVQDQDNVLYLINNKGTIIWRKELGSAIQGKIHEVDIYRNGKYQLAFTTNNRFYIIDRNGKEVAPFTFKYDGGNLNPLAVFDYANNRNYRFVVTQGNKVFMYNNEGKIVSGFKYSKAEGNILGTPQHFVIGTKDYLVFKLANGNLKILDRVGRERVKVSENIAFSDNDVKVHQNKFVVTSTEGLIYEIDAQGRIQKSDLQLNTDHGMDATSRTLVLMNDNLLSIRGKEVTLDLGVYTKPTIFYLNDKIYVSVTDIQNLRTYLFDSQAEAITGFPIYGASTIDMADMDNDNKAELVLKDQDNSLVVYKIQ</sequence>
<gene>
    <name evidence="2" type="ORF">F0361_10305</name>
</gene>
<dbReference type="Proteomes" id="UP000323188">
    <property type="component" value="Unassembled WGS sequence"/>
</dbReference>
<evidence type="ECO:0000313" key="2">
    <source>
        <dbReference type="EMBL" id="KAA2219952.1"/>
    </source>
</evidence>
<comment type="caution">
    <text evidence="2">The sequence shown here is derived from an EMBL/GenBank/DDBJ whole genome shotgun (WGS) entry which is preliminary data.</text>
</comment>